<dbReference type="KEGG" id="ssai:N0B31_08560"/>
<keyword evidence="3" id="KW-1185">Reference proteome</keyword>
<sequence length="60" mass="6231">MATAVYRAGVLALYQLSILLGIALLPVALLARRVGVSLPVGRVVQRLGAAYTAAGPVEDR</sequence>
<dbReference type="GeneID" id="74942468"/>
<feature type="transmembrane region" description="Helical" evidence="1">
    <location>
        <begin position="12"/>
        <end position="31"/>
    </location>
</feature>
<keyword evidence="1" id="KW-0812">Transmembrane</keyword>
<accession>A0A9E7R7Z4</accession>
<evidence type="ECO:0000313" key="2">
    <source>
        <dbReference type="EMBL" id="UWM56335.1"/>
    </source>
</evidence>
<protein>
    <submittedName>
        <fullName evidence="2">Uncharacterized protein</fullName>
    </submittedName>
</protein>
<keyword evidence="1" id="KW-0472">Membrane</keyword>
<evidence type="ECO:0000313" key="3">
    <source>
        <dbReference type="Proteomes" id="UP001057580"/>
    </source>
</evidence>
<evidence type="ECO:0000256" key="1">
    <source>
        <dbReference type="SAM" id="Phobius"/>
    </source>
</evidence>
<proteinExistence type="predicted"/>
<organism evidence="2 3">
    <name type="scientific">Salinirubellus salinus</name>
    <dbReference type="NCBI Taxonomy" id="1364945"/>
    <lineage>
        <taxon>Archaea</taxon>
        <taxon>Methanobacteriati</taxon>
        <taxon>Methanobacteriota</taxon>
        <taxon>Stenosarchaea group</taxon>
        <taxon>Halobacteria</taxon>
        <taxon>Halobacteriales</taxon>
        <taxon>Natronomonadaceae</taxon>
        <taxon>Salinirubellus</taxon>
    </lineage>
</organism>
<dbReference type="Proteomes" id="UP001057580">
    <property type="component" value="Chromosome"/>
</dbReference>
<dbReference type="RefSeq" id="WP_260643449.1">
    <property type="nucleotide sequence ID" value="NZ_CP104003.1"/>
</dbReference>
<dbReference type="AlphaFoldDB" id="A0A9E7R7Z4"/>
<reference evidence="2" key="1">
    <citation type="submission" date="2022-09" db="EMBL/GenBank/DDBJ databases">
        <title>Diverse halophilic archaea isolated from saline environments.</title>
        <authorList>
            <person name="Cui H.-L."/>
        </authorList>
    </citation>
    <scope>NUCLEOTIDE SEQUENCE</scope>
    <source>
        <strain evidence="2">ZS-35-S2</strain>
    </source>
</reference>
<name>A0A9E7R7Z4_9EURY</name>
<dbReference type="EMBL" id="CP104003">
    <property type="protein sequence ID" value="UWM56335.1"/>
    <property type="molecule type" value="Genomic_DNA"/>
</dbReference>
<keyword evidence="1" id="KW-1133">Transmembrane helix</keyword>
<gene>
    <name evidence="2" type="ORF">N0B31_08560</name>
</gene>